<evidence type="ECO:0000313" key="7">
    <source>
        <dbReference type="Proteomes" id="UP000240638"/>
    </source>
</evidence>
<feature type="transmembrane region" description="Helical" evidence="5">
    <location>
        <begin position="70"/>
        <end position="88"/>
    </location>
</feature>
<evidence type="ECO:0000256" key="1">
    <source>
        <dbReference type="ARBA" id="ARBA00004141"/>
    </source>
</evidence>
<dbReference type="Proteomes" id="UP000240638">
    <property type="component" value="Unassembled WGS sequence"/>
</dbReference>
<dbReference type="AlphaFoldDB" id="A0A2T3XMQ1"/>
<keyword evidence="3 5" id="KW-1133">Transmembrane helix</keyword>
<accession>A0A2T3XMQ1</accession>
<keyword evidence="2 5" id="KW-0812">Transmembrane</keyword>
<organism evidence="6 7">
    <name type="scientific">Trinickia symbiotica</name>
    <dbReference type="NCBI Taxonomy" id="863227"/>
    <lineage>
        <taxon>Bacteria</taxon>
        <taxon>Pseudomonadati</taxon>
        <taxon>Pseudomonadota</taxon>
        <taxon>Betaproteobacteria</taxon>
        <taxon>Burkholderiales</taxon>
        <taxon>Burkholderiaceae</taxon>
        <taxon>Trinickia</taxon>
    </lineage>
</organism>
<sequence>MNDVLSVINTLFALMQSQGRRLETVFLIDGIDLLGALGLIMATWHVLMWALDGDFPSFFANLFRHLVKCAILFVMLMSWTSTVHGYFVDNMQAMANRVSGGQSDPTGLVRVLMSAGAAIIEDARSQATQVCEQVPDTTPDGVVIPGASHVECGSNFAETGQGPTAALGSIWTLVKNLPLILLTFLAKGLALVAILLMTLVFVVVVQFGSFLLSIALCLGPVLIPWYVLPATDFLFDGWLKFTIAAGLYKVIAWIMMTIVATGALPAIRSISEQAASQASSNPDAYYAANYLAMCAIALVAGIGAYMMWQVPDIARGIVTGSGGGGLGGFGRGLIAKRFISYGKR</sequence>
<dbReference type="InterPro" id="IPR007688">
    <property type="entry name" value="Conjugal_tfr_TrbL/VirB6"/>
</dbReference>
<dbReference type="EMBL" id="PYUC01000016">
    <property type="protein sequence ID" value="PTB17783.1"/>
    <property type="molecule type" value="Genomic_DNA"/>
</dbReference>
<gene>
    <name evidence="6" type="ORF">C9I57_26565</name>
</gene>
<dbReference type="GO" id="GO:0016020">
    <property type="term" value="C:membrane"/>
    <property type="evidence" value="ECO:0007669"/>
    <property type="project" value="UniProtKB-SubCell"/>
</dbReference>
<feature type="transmembrane region" description="Helical" evidence="5">
    <location>
        <begin position="179"/>
        <end position="204"/>
    </location>
</feature>
<comment type="subcellular location">
    <subcellularLocation>
        <location evidence="1">Membrane</location>
        <topology evidence="1">Multi-pass membrane protein</topology>
    </subcellularLocation>
</comment>
<evidence type="ECO:0000313" key="6">
    <source>
        <dbReference type="EMBL" id="PTB17783.1"/>
    </source>
</evidence>
<protein>
    <submittedName>
        <fullName evidence="6">Conjugal transfer protein TrbL</fullName>
    </submittedName>
</protein>
<feature type="transmembrane region" description="Helical" evidence="5">
    <location>
        <begin position="247"/>
        <end position="267"/>
    </location>
</feature>
<feature type="transmembrane region" description="Helical" evidence="5">
    <location>
        <begin position="210"/>
        <end position="235"/>
    </location>
</feature>
<dbReference type="Pfam" id="PF04610">
    <property type="entry name" value="TrbL"/>
    <property type="match status" value="1"/>
</dbReference>
<feature type="transmembrane region" description="Helical" evidence="5">
    <location>
        <begin position="287"/>
        <end position="308"/>
    </location>
</feature>
<evidence type="ECO:0000256" key="3">
    <source>
        <dbReference type="ARBA" id="ARBA00022989"/>
    </source>
</evidence>
<keyword evidence="4 5" id="KW-0472">Membrane</keyword>
<proteinExistence type="predicted"/>
<reference evidence="6 7" key="1">
    <citation type="submission" date="2018-03" db="EMBL/GenBank/DDBJ databases">
        <title>Whole genome analyses suggest that Burkholderia sensu lato contains two further novel genera in the rhizoxinica-symbiotica group Mycetohabitans gen. nov., and Trinickia gen. nov.: implications for the evolution of diazotrophy and nodulation in the Burkholderiaceae.</title>
        <authorList>
            <person name="Estrada De Los Santos P."/>
            <person name="Palmer M."/>
            <person name="Chavez-Ramirez B."/>
            <person name="Steenkamp E.T."/>
            <person name="Hirsch A.M."/>
            <person name="Manyaka P."/>
            <person name="Maluk M."/>
            <person name="Lafos M."/>
            <person name="Crook M."/>
            <person name="Gross E."/>
            <person name="Simon M.F."/>
            <person name="Bueno Dos Reis Junior F."/>
            <person name="Poole P.S."/>
            <person name="Venter S.N."/>
            <person name="James E.K."/>
        </authorList>
    </citation>
    <scope>NUCLEOTIDE SEQUENCE [LARGE SCALE GENOMIC DNA]</scope>
    <source>
        <strain evidence="6 7">JPY-366</strain>
    </source>
</reference>
<name>A0A2T3XMQ1_9BURK</name>
<evidence type="ECO:0000256" key="4">
    <source>
        <dbReference type="ARBA" id="ARBA00023136"/>
    </source>
</evidence>
<evidence type="ECO:0000256" key="2">
    <source>
        <dbReference type="ARBA" id="ARBA00022692"/>
    </source>
</evidence>
<comment type="caution">
    <text evidence="6">The sequence shown here is derived from an EMBL/GenBank/DDBJ whole genome shotgun (WGS) entry which is preliminary data.</text>
</comment>
<feature type="transmembrane region" description="Helical" evidence="5">
    <location>
        <begin position="25"/>
        <end position="50"/>
    </location>
</feature>
<dbReference type="GO" id="GO:0030255">
    <property type="term" value="P:protein secretion by the type IV secretion system"/>
    <property type="evidence" value="ECO:0007669"/>
    <property type="project" value="InterPro"/>
</dbReference>
<evidence type="ECO:0000256" key="5">
    <source>
        <dbReference type="SAM" id="Phobius"/>
    </source>
</evidence>
<dbReference type="RefSeq" id="WP_107153565.1">
    <property type="nucleotide sequence ID" value="NZ_PYUC01000016.1"/>
</dbReference>